<proteinExistence type="predicted"/>
<keyword evidence="3" id="KW-1185">Reference proteome</keyword>
<comment type="caution">
    <text evidence="2">The sequence shown here is derived from an EMBL/GenBank/DDBJ whole genome shotgun (WGS) entry which is preliminary data.</text>
</comment>
<dbReference type="Proteomes" id="UP001160499">
    <property type="component" value="Unassembled WGS sequence"/>
</dbReference>
<evidence type="ECO:0000313" key="3">
    <source>
        <dbReference type="Proteomes" id="UP001160499"/>
    </source>
</evidence>
<accession>A0ABT6LPP6</accession>
<evidence type="ECO:0000256" key="1">
    <source>
        <dbReference type="SAM" id="MobiDB-lite"/>
    </source>
</evidence>
<feature type="region of interest" description="Disordered" evidence="1">
    <location>
        <begin position="424"/>
        <end position="458"/>
    </location>
</feature>
<feature type="compositionally biased region" description="Basic and acidic residues" evidence="1">
    <location>
        <begin position="443"/>
        <end position="458"/>
    </location>
</feature>
<evidence type="ECO:0000313" key="2">
    <source>
        <dbReference type="EMBL" id="MDH6218280.1"/>
    </source>
</evidence>
<evidence type="ECO:0008006" key="4">
    <source>
        <dbReference type="Google" id="ProtNLM"/>
    </source>
</evidence>
<name>A0ABT6LPP6_9ACTN</name>
<gene>
    <name evidence="2" type="ORF">M2283_005612</name>
</gene>
<reference evidence="2 3" key="1">
    <citation type="submission" date="2023-04" db="EMBL/GenBank/DDBJ databases">
        <title>Forest soil microbial communities from Buena Vista Peninsula, Colon Province, Panama.</title>
        <authorList>
            <person name="Bouskill N."/>
        </authorList>
    </citation>
    <scope>NUCLEOTIDE SEQUENCE [LARGE SCALE GENOMIC DNA]</scope>
    <source>
        <strain evidence="2 3">GGS1</strain>
    </source>
</reference>
<dbReference type="RefSeq" id="WP_280879166.1">
    <property type="nucleotide sequence ID" value="NZ_JARXVH010000009.1"/>
</dbReference>
<organism evidence="2 3">
    <name type="scientific">Streptomyces pseudovenezuelae</name>
    <dbReference type="NCBI Taxonomy" id="67350"/>
    <lineage>
        <taxon>Bacteria</taxon>
        <taxon>Bacillati</taxon>
        <taxon>Actinomycetota</taxon>
        <taxon>Actinomycetes</taxon>
        <taxon>Kitasatosporales</taxon>
        <taxon>Streptomycetaceae</taxon>
        <taxon>Streptomyces</taxon>
        <taxon>Streptomyces aurantiacus group</taxon>
    </lineage>
</organism>
<dbReference type="EMBL" id="JARXVH010000009">
    <property type="protein sequence ID" value="MDH6218280.1"/>
    <property type="molecule type" value="Genomic_DNA"/>
</dbReference>
<protein>
    <recommendedName>
        <fullName evidence="4">DUF11 domain-containing protein</fullName>
    </recommendedName>
</protein>
<sequence>MTAPVRKICGWTGGVLALSLLLVGLNWWSTGDPFGSADARTLDAPDVYYLRPHGDSAGAADQRALLVEAKGGSVETRGRHRMTADVEPGSADVVQLNKHGPDCTRTRARTHVTCQVTGGSLNHVADARVFALAAQGSHVGDVGYVRFTFTKVDGRKLTARTKVVVGEPVVEIGKTGPVRAVRPGAVVTTPFVVRNSGERTVQGLGIRLGSGQMEFTERYANCRYPGTSHHTAVCRFPDLRIGPGETVVLVPGTRPGFTMRAAKTQMYDVVTQAAWPLDVGPGEGGDWLNSGDHGDGPALTPEFGPAQGVRAFAQGELRTSVGLGIRSDYAVSAGALRGAPGTEQPLRLTVRNDGPGDPGNAAGLVFTPPPGVKVLKQPMEEIDEDSYEPYCEYEGGAYTCLIGELAPGSTRTFEFTLRLGVPGTGGSVRITDNKPNLSDPPDQLDHLGRQDPDPTDDRAAVTVTALD</sequence>